<evidence type="ECO:0008006" key="5">
    <source>
        <dbReference type="Google" id="ProtNLM"/>
    </source>
</evidence>
<organism evidence="3 4">
    <name type="scientific">Paraburkholderia dipogonis</name>
    <dbReference type="NCBI Taxonomy" id="1211383"/>
    <lineage>
        <taxon>Bacteria</taxon>
        <taxon>Pseudomonadati</taxon>
        <taxon>Pseudomonadota</taxon>
        <taxon>Betaproteobacteria</taxon>
        <taxon>Burkholderiales</taxon>
        <taxon>Burkholderiaceae</taxon>
        <taxon>Paraburkholderia</taxon>
    </lineage>
</organism>
<protein>
    <recommendedName>
        <fullName evidence="5">Proteophosphoglycan ppg4</fullName>
    </recommendedName>
</protein>
<evidence type="ECO:0000313" key="3">
    <source>
        <dbReference type="EMBL" id="TFE41140.1"/>
    </source>
</evidence>
<feature type="compositionally biased region" description="Gly residues" evidence="1">
    <location>
        <begin position="28"/>
        <end position="47"/>
    </location>
</feature>
<dbReference type="Proteomes" id="UP000297385">
    <property type="component" value="Unassembled WGS sequence"/>
</dbReference>
<keyword evidence="2" id="KW-0732">Signal</keyword>
<name>A0A4Y8MUC6_9BURK</name>
<evidence type="ECO:0000256" key="2">
    <source>
        <dbReference type="SAM" id="SignalP"/>
    </source>
</evidence>
<gene>
    <name evidence="3" type="ORF">E2553_31115</name>
</gene>
<feature type="chain" id="PRO_5021184623" description="Proteophosphoglycan ppg4" evidence="2">
    <location>
        <begin position="24"/>
        <end position="93"/>
    </location>
</feature>
<feature type="region of interest" description="Disordered" evidence="1">
    <location>
        <begin position="28"/>
        <end position="93"/>
    </location>
</feature>
<sequence length="93" mass="8431">MKAASRAAVCSAILLAFCGTAFAQGTGGSGGAGAGGGGGTAGQGGAGMSTPNPGGTTGTSSSSKGTTKKSPTRMPQNDPHAKGASDTAASGAQ</sequence>
<reference evidence="3 4" key="1">
    <citation type="submission" date="2019-03" db="EMBL/GenBank/DDBJ databases">
        <title>Complete Genome Sequence of Paraburkholderia dipogonis ICMP 19430T, a Nitrogen-fixing Symbiont of the South African Invasive Legume Dipogon lignosus in New Zealand.</title>
        <authorList>
            <person name="De Meyer S.E."/>
        </authorList>
    </citation>
    <scope>NUCLEOTIDE SEQUENCE [LARGE SCALE GENOMIC DNA]</scope>
    <source>
        <strain evidence="3 4">ICMP 19430</strain>
    </source>
</reference>
<accession>A0A4Y8MUC6</accession>
<comment type="caution">
    <text evidence="3">The sequence shown here is derived from an EMBL/GenBank/DDBJ whole genome shotgun (WGS) entry which is preliminary data.</text>
</comment>
<dbReference type="AlphaFoldDB" id="A0A4Y8MUC6"/>
<evidence type="ECO:0000256" key="1">
    <source>
        <dbReference type="SAM" id="MobiDB-lite"/>
    </source>
</evidence>
<feature type="compositionally biased region" description="Low complexity" evidence="1">
    <location>
        <begin position="49"/>
        <end position="65"/>
    </location>
</feature>
<evidence type="ECO:0000313" key="4">
    <source>
        <dbReference type="Proteomes" id="UP000297385"/>
    </source>
</evidence>
<feature type="signal peptide" evidence="2">
    <location>
        <begin position="1"/>
        <end position="23"/>
    </location>
</feature>
<dbReference type="EMBL" id="SNVI01000002">
    <property type="protein sequence ID" value="TFE41140.1"/>
    <property type="molecule type" value="Genomic_DNA"/>
</dbReference>
<proteinExistence type="predicted"/>